<reference evidence="2 3" key="1">
    <citation type="submission" date="2018-05" db="EMBL/GenBank/DDBJ databases">
        <title>Streptomyces venezuelae.</title>
        <authorList>
            <person name="Kim W."/>
            <person name="Lee N."/>
            <person name="Cho B.-K."/>
        </authorList>
    </citation>
    <scope>NUCLEOTIDE SEQUENCE [LARGE SCALE GENOMIC DNA]</scope>
    <source>
        <strain evidence="2 3">ATCC 21782</strain>
    </source>
</reference>
<dbReference type="RefSeq" id="WP_150207759.1">
    <property type="nucleotide sequence ID" value="NZ_CP029190.1"/>
</dbReference>
<dbReference type="OrthoDB" id="3870331at2"/>
<feature type="signal peptide" evidence="1">
    <location>
        <begin position="1"/>
        <end position="22"/>
    </location>
</feature>
<name>A0A5P2D546_STRVZ</name>
<dbReference type="Proteomes" id="UP000325211">
    <property type="component" value="Chromosome"/>
</dbReference>
<dbReference type="AlphaFoldDB" id="A0A5P2D546"/>
<feature type="chain" id="PRO_5038984034" description="Secreted protein" evidence="1">
    <location>
        <begin position="23"/>
        <end position="127"/>
    </location>
</feature>
<organism evidence="2 3">
    <name type="scientific">Streptomyces venezuelae</name>
    <dbReference type="NCBI Taxonomy" id="54571"/>
    <lineage>
        <taxon>Bacteria</taxon>
        <taxon>Bacillati</taxon>
        <taxon>Actinomycetota</taxon>
        <taxon>Actinomycetes</taxon>
        <taxon>Kitasatosporales</taxon>
        <taxon>Streptomycetaceae</taxon>
        <taxon>Streptomyces</taxon>
    </lineage>
</organism>
<evidence type="ECO:0008006" key="4">
    <source>
        <dbReference type="Google" id="ProtNLM"/>
    </source>
</evidence>
<proteinExistence type="predicted"/>
<evidence type="ECO:0000313" key="2">
    <source>
        <dbReference type="EMBL" id="QES48441.1"/>
    </source>
</evidence>
<sequence length="127" mass="12970">MQKHHRAAALALAAVLTIPGLAACDAISTALDCASTAVAITDGANDLQQAISNSTNGPEEAKKALDQIEDNLKKIGDRTDNTDLGKAIDSMNTAVTNVRTAIDSGDATPDIKPVADAAAELSKVCTP</sequence>
<gene>
    <name evidence="2" type="ORF">DEJ50_12065</name>
</gene>
<dbReference type="PROSITE" id="PS51257">
    <property type="entry name" value="PROKAR_LIPOPROTEIN"/>
    <property type="match status" value="1"/>
</dbReference>
<evidence type="ECO:0000313" key="3">
    <source>
        <dbReference type="Proteomes" id="UP000325211"/>
    </source>
</evidence>
<accession>A0A5P2D546</accession>
<dbReference type="EMBL" id="CP029190">
    <property type="protein sequence ID" value="QES48441.1"/>
    <property type="molecule type" value="Genomic_DNA"/>
</dbReference>
<keyword evidence="1" id="KW-0732">Signal</keyword>
<protein>
    <recommendedName>
        <fullName evidence="4">Secreted protein</fullName>
    </recommendedName>
</protein>
<evidence type="ECO:0000256" key="1">
    <source>
        <dbReference type="SAM" id="SignalP"/>
    </source>
</evidence>